<evidence type="ECO:0000313" key="1">
    <source>
        <dbReference type="EMBL" id="CAG8721498.1"/>
    </source>
</evidence>
<name>A0A9N9I5Z3_9GLOM</name>
<dbReference type="OrthoDB" id="10529959at2759"/>
<reference evidence="1" key="1">
    <citation type="submission" date="2021-06" db="EMBL/GenBank/DDBJ databases">
        <authorList>
            <person name="Kallberg Y."/>
            <person name="Tangrot J."/>
            <person name="Rosling A."/>
        </authorList>
    </citation>
    <scope>NUCLEOTIDE SEQUENCE</scope>
    <source>
        <strain evidence="1">MA453B</strain>
    </source>
</reference>
<protein>
    <submittedName>
        <fullName evidence="1">16302_t:CDS:1</fullName>
    </submittedName>
</protein>
<dbReference type="Proteomes" id="UP000789405">
    <property type="component" value="Unassembled WGS sequence"/>
</dbReference>
<dbReference type="EMBL" id="CAJVPY010010760">
    <property type="protein sequence ID" value="CAG8721498.1"/>
    <property type="molecule type" value="Genomic_DNA"/>
</dbReference>
<keyword evidence="2" id="KW-1185">Reference proteome</keyword>
<sequence length="114" mass="13436">MSIDQNQQRELSNINYPNVNVNYFDTSNTNYKEVAHEGSYLLDSTSRKEVAREGFYLLDSTFKKNSTSIMDVLNKSRIKCREYYNDNCIELVGIYEEINFINTLCKKRPQQNRT</sequence>
<evidence type="ECO:0000313" key="2">
    <source>
        <dbReference type="Proteomes" id="UP000789405"/>
    </source>
</evidence>
<gene>
    <name evidence="1" type="ORF">DERYTH_LOCUS14354</name>
</gene>
<dbReference type="AlphaFoldDB" id="A0A9N9I5Z3"/>
<proteinExistence type="predicted"/>
<accession>A0A9N9I5Z3</accession>
<organism evidence="1 2">
    <name type="scientific">Dentiscutata erythropus</name>
    <dbReference type="NCBI Taxonomy" id="1348616"/>
    <lineage>
        <taxon>Eukaryota</taxon>
        <taxon>Fungi</taxon>
        <taxon>Fungi incertae sedis</taxon>
        <taxon>Mucoromycota</taxon>
        <taxon>Glomeromycotina</taxon>
        <taxon>Glomeromycetes</taxon>
        <taxon>Diversisporales</taxon>
        <taxon>Gigasporaceae</taxon>
        <taxon>Dentiscutata</taxon>
    </lineage>
</organism>
<comment type="caution">
    <text evidence="1">The sequence shown here is derived from an EMBL/GenBank/DDBJ whole genome shotgun (WGS) entry which is preliminary data.</text>
</comment>